<evidence type="ECO:0000313" key="3">
    <source>
        <dbReference type="Proteomes" id="UP000179243"/>
    </source>
</evidence>
<accession>A0A1F7F6P5</accession>
<evidence type="ECO:0000256" key="1">
    <source>
        <dbReference type="PROSITE-ProRule" id="PRU00339"/>
    </source>
</evidence>
<proteinExistence type="predicted"/>
<dbReference type="EMBL" id="MFYX01000110">
    <property type="protein sequence ID" value="OGK02311.1"/>
    <property type="molecule type" value="Genomic_DNA"/>
</dbReference>
<dbReference type="InterPro" id="IPR019734">
    <property type="entry name" value="TPR_rpt"/>
</dbReference>
<sequence length="278" mass="31270">MALVLFFWSCVLFAAGADQTSCVRKAEEAIRINNCEGALLILAACSQDSSVVLLKGRAFHALFNADSAIKYLGMSDNGYSTADDVLLALAESMLWKKNFKGAEKHFGRVKNRRTVNFLKIAGMYLEMRGKLPEAVALYDSLMMVDKQMWTGAMRKAQVLSWMKHFEEATILFSQVAANTAAPQDVRMSAVIRRAEVRSWQSDFSAARHDLDSLIEVNTRTVLRSPILDRTKEALQLKGLVLEWEGKYQDAKAAYKNILLLDPNDKRAKLSLEKLLWVK</sequence>
<dbReference type="PROSITE" id="PS50005">
    <property type="entry name" value="TPR"/>
    <property type="match status" value="1"/>
</dbReference>
<dbReference type="Proteomes" id="UP000179243">
    <property type="component" value="Unassembled WGS sequence"/>
</dbReference>
<keyword evidence="1" id="KW-0802">TPR repeat</keyword>
<dbReference type="AlphaFoldDB" id="A0A1F7F6P5"/>
<gene>
    <name evidence="2" type="ORF">A2519_16725</name>
</gene>
<organism evidence="2 3">
    <name type="scientific">Candidatus Raymondbacteria bacterium RIFOXYD12_FULL_49_13</name>
    <dbReference type="NCBI Taxonomy" id="1817890"/>
    <lineage>
        <taxon>Bacteria</taxon>
        <taxon>Raymondiibacteriota</taxon>
    </lineage>
</organism>
<dbReference type="SUPFAM" id="SSF48452">
    <property type="entry name" value="TPR-like"/>
    <property type="match status" value="1"/>
</dbReference>
<dbReference type="InterPro" id="IPR011990">
    <property type="entry name" value="TPR-like_helical_dom_sf"/>
</dbReference>
<comment type="caution">
    <text evidence="2">The sequence shown here is derived from an EMBL/GenBank/DDBJ whole genome shotgun (WGS) entry which is preliminary data.</text>
</comment>
<feature type="repeat" description="TPR" evidence="1">
    <location>
        <begin position="231"/>
        <end position="264"/>
    </location>
</feature>
<dbReference type="Gene3D" id="1.25.40.10">
    <property type="entry name" value="Tetratricopeptide repeat domain"/>
    <property type="match status" value="2"/>
</dbReference>
<reference evidence="2 3" key="1">
    <citation type="journal article" date="2016" name="Nat. Commun.">
        <title>Thousands of microbial genomes shed light on interconnected biogeochemical processes in an aquifer system.</title>
        <authorList>
            <person name="Anantharaman K."/>
            <person name="Brown C.T."/>
            <person name="Hug L.A."/>
            <person name="Sharon I."/>
            <person name="Castelle C.J."/>
            <person name="Probst A.J."/>
            <person name="Thomas B.C."/>
            <person name="Singh A."/>
            <person name="Wilkins M.J."/>
            <person name="Karaoz U."/>
            <person name="Brodie E.L."/>
            <person name="Williams K.H."/>
            <person name="Hubbard S.S."/>
            <person name="Banfield J.F."/>
        </authorList>
    </citation>
    <scope>NUCLEOTIDE SEQUENCE [LARGE SCALE GENOMIC DNA]</scope>
</reference>
<name>A0A1F7F6P5_UNCRA</name>
<protein>
    <submittedName>
        <fullName evidence="2">Uncharacterized protein</fullName>
    </submittedName>
</protein>
<evidence type="ECO:0000313" key="2">
    <source>
        <dbReference type="EMBL" id="OGK02311.1"/>
    </source>
</evidence>